<evidence type="ECO:0000313" key="2">
    <source>
        <dbReference type="Proteomes" id="UP000179786"/>
    </source>
</evidence>
<name>A0A1S1MRC6_9GAMM</name>
<organism evidence="1 2">
    <name type="scientific">Pseudoalteromonas amylolytica</name>
    <dbReference type="NCBI Taxonomy" id="1859457"/>
    <lineage>
        <taxon>Bacteria</taxon>
        <taxon>Pseudomonadati</taxon>
        <taxon>Pseudomonadota</taxon>
        <taxon>Gammaproteobacteria</taxon>
        <taxon>Alteromonadales</taxon>
        <taxon>Pseudoalteromonadaceae</taxon>
        <taxon>Pseudoalteromonas</taxon>
    </lineage>
</organism>
<dbReference type="AlphaFoldDB" id="A0A1S1MRC6"/>
<protein>
    <submittedName>
        <fullName evidence="1">Uncharacterized protein</fullName>
    </submittedName>
</protein>
<accession>A0A1S1MRC6</accession>
<dbReference type="Proteomes" id="UP000179786">
    <property type="component" value="Unassembled WGS sequence"/>
</dbReference>
<evidence type="ECO:0000313" key="1">
    <source>
        <dbReference type="EMBL" id="OHU88690.1"/>
    </source>
</evidence>
<comment type="caution">
    <text evidence="1">The sequence shown here is derived from an EMBL/GenBank/DDBJ whole genome shotgun (WGS) entry which is preliminary data.</text>
</comment>
<keyword evidence="2" id="KW-1185">Reference proteome</keyword>
<sequence length="84" mass="9571">MTYLAKYIYQAANKEVNERRAHYLRSTLRHQVIKTCMCAQLKEVISSPIVLTGVVVAGVYVSGSNKFGTLRQLVRIRQMIKQLS</sequence>
<dbReference type="RefSeq" id="WP_070986602.1">
    <property type="nucleotide sequence ID" value="NZ_MKJU01000030.1"/>
</dbReference>
<dbReference type="EMBL" id="MKJU01000030">
    <property type="protein sequence ID" value="OHU88690.1"/>
    <property type="molecule type" value="Genomic_DNA"/>
</dbReference>
<gene>
    <name evidence="1" type="ORF">BET10_17835</name>
</gene>
<dbReference type="STRING" id="1859457.BET10_17835"/>
<reference evidence="1 2" key="1">
    <citation type="submission" date="2016-09" db="EMBL/GenBank/DDBJ databases">
        <title>Pseudoalteromonas amylolytica sp. nov., isolated from the surface seawater.</title>
        <authorList>
            <person name="Wu Y.-H."/>
            <person name="Cheng H."/>
            <person name="Jin X.-B."/>
            <person name="Wang C.-S."/>
            <person name="Xu X.-W."/>
        </authorList>
    </citation>
    <scope>NUCLEOTIDE SEQUENCE [LARGE SCALE GENOMIC DNA]</scope>
    <source>
        <strain evidence="1 2">JW1</strain>
    </source>
</reference>
<proteinExistence type="predicted"/>